<dbReference type="AlphaFoldDB" id="A0A5C5YVN9"/>
<evidence type="ECO:0000256" key="1">
    <source>
        <dbReference type="ARBA" id="ARBA00004127"/>
    </source>
</evidence>
<sequence>MDVSESTESPIDLNLVRTDLANERTLLAYGRTALMVSGTGVTLIKFFADSQSLRILGWFFVLVGLIVGVVGSYRFITLSARLHRD</sequence>
<evidence type="ECO:0000256" key="2">
    <source>
        <dbReference type="ARBA" id="ARBA00022692"/>
    </source>
</evidence>
<keyword evidence="8" id="KW-1185">Reference proteome</keyword>
<evidence type="ECO:0000313" key="8">
    <source>
        <dbReference type="Proteomes" id="UP000315010"/>
    </source>
</evidence>
<dbReference type="RefSeq" id="WP_146394355.1">
    <property type="nucleotide sequence ID" value="NZ_SJPJ01000001.1"/>
</dbReference>
<feature type="transmembrane region" description="Helical" evidence="5">
    <location>
        <begin position="55"/>
        <end position="76"/>
    </location>
</feature>
<evidence type="ECO:0000256" key="5">
    <source>
        <dbReference type="SAM" id="Phobius"/>
    </source>
</evidence>
<comment type="caution">
    <text evidence="7">The sequence shown here is derived from an EMBL/GenBank/DDBJ whole genome shotgun (WGS) entry which is preliminary data.</text>
</comment>
<protein>
    <recommendedName>
        <fullName evidence="6">DUF202 domain-containing protein</fullName>
    </recommendedName>
</protein>
<organism evidence="7 8">
    <name type="scientific">Novipirellula herctigrandis</name>
    <dbReference type="NCBI Taxonomy" id="2527986"/>
    <lineage>
        <taxon>Bacteria</taxon>
        <taxon>Pseudomonadati</taxon>
        <taxon>Planctomycetota</taxon>
        <taxon>Planctomycetia</taxon>
        <taxon>Pirellulales</taxon>
        <taxon>Pirellulaceae</taxon>
        <taxon>Novipirellula</taxon>
    </lineage>
</organism>
<dbReference type="OrthoDB" id="582337at2"/>
<evidence type="ECO:0000259" key="6">
    <source>
        <dbReference type="Pfam" id="PF02656"/>
    </source>
</evidence>
<keyword evidence="3 5" id="KW-1133">Transmembrane helix</keyword>
<dbReference type="InterPro" id="IPR003807">
    <property type="entry name" value="DUF202"/>
</dbReference>
<keyword evidence="2 5" id="KW-0812">Transmembrane</keyword>
<gene>
    <name evidence="7" type="ORF">CA13_04910</name>
</gene>
<accession>A0A5C5YVN9</accession>
<dbReference type="Pfam" id="PF02656">
    <property type="entry name" value="DUF202"/>
    <property type="match status" value="1"/>
</dbReference>
<name>A0A5C5YVN9_9BACT</name>
<evidence type="ECO:0000256" key="3">
    <source>
        <dbReference type="ARBA" id="ARBA00022989"/>
    </source>
</evidence>
<proteinExistence type="predicted"/>
<keyword evidence="4 5" id="KW-0472">Membrane</keyword>
<dbReference type="EMBL" id="SJPJ01000001">
    <property type="protein sequence ID" value="TWT79094.1"/>
    <property type="molecule type" value="Genomic_DNA"/>
</dbReference>
<evidence type="ECO:0000313" key="7">
    <source>
        <dbReference type="EMBL" id="TWT79094.1"/>
    </source>
</evidence>
<dbReference type="GO" id="GO:0012505">
    <property type="term" value="C:endomembrane system"/>
    <property type="evidence" value="ECO:0007669"/>
    <property type="project" value="UniProtKB-SubCell"/>
</dbReference>
<feature type="transmembrane region" description="Helical" evidence="5">
    <location>
        <begin position="26"/>
        <end position="48"/>
    </location>
</feature>
<feature type="domain" description="DUF202" evidence="6">
    <location>
        <begin position="17"/>
        <end position="78"/>
    </location>
</feature>
<evidence type="ECO:0000256" key="4">
    <source>
        <dbReference type="ARBA" id="ARBA00023136"/>
    </source>
</evidence>
<dbReference type="Proteomes" id="UP000315010">
    <property type="component" value="Unassembled WGS sequence"/>
</dbReference>
<comment type="subcellular location">
    <subcellularLocation>
        <location evidence="1">Endomembrane system</location>
        <topology evidence="1">Multi-pass membrane protein</topology>
    </subcellularLocation>
</comment>
<reference evidence="7 8" key="1">
    <citation type="submission" date="2019-02" db="EMBL/GenBank/DDBJ databases">
        <title>Deep-cultivation of Planctomycetes and their phenomic and genomic characterization uncovers novel biology.</title>
        <authorList>
            <person name="Wiegand S."/>
            <person name="Jogler M."/>
            <person name="Boedeker C."/>
            <person name="Pinto D."/>
            <person name="Vollmers J."/>
            <person name="Rivas-Marin E."/>
            <person name="Kohn T."/>
            <person name="Peeters S.H."/>
            <person name="Heuer A."/>
            <person name="Rast P."/>
            <person name="Oberbeckmann S."/>
            <person name="Bunk B."/>
            <person name="Jeske O."/>
            <person name="Meyerdierks A."/>
            <person name="Storesund J.E."/>
            <person name="Kallscheuer N."/>
            <person name="Luecker S."/>
            <person name="Lage O.M."/>
            <person name="Pohl T."/>
            <person name="Merkel B.J."/>
            <person name="Hornburger P."/>
            <person name="Mueller R.-W."/>
            <person name="Bruemmer F."/>
            <person name="Labrenz M."/>
            <person name="Spormann A.M."/>
            <person name="Op Den Camp H."/>
            <person name="Overmann J."/>
            <person name="Amann R."/>
            <person name="Jetten M.S.M."/>
            <person name="Mascher T."/>
            <person name="Medema M.H."/>
            <person name="Devos D.P."/>
            <person name="Kaster A.-K."/>
            <person name="Ovreas L."/>
            <person name="Rohde M."/>
            <person name="Galperin M.Y."/>
            <person name="Jogler C."/>
        </authorList>
    </citation>
    <scope>NUCLEOTIDE SEQUENCE [LARGE SCALE GENOMIC DNA]</scope>
    <source>
        <strain evidence="7 8">CA13</strain>
    </source>
</reference>